<keyword evidence="3" id="KW-1185">Reference proteome</keyword>
<gene>
    <name evidence="2" type="ORF">KIN20_028259</name>
</gene>
<reference evidence="2" key="1">
    <citation type="submission" date="2021-06" db="EMBL/GenBank/DDBJ databases">
        <title>Parelaphostrongylus tenuis whole genome reference sequence.</title>
        <authorList>
            <person name="Garwood T.J."/>
            <person name="Larsen P.A."/>
            <person name="Fountain-Jones N.M."/>
            <person name="Garbe J.R."/>
            <person name="Macchietto M.G."/>
            <person name="Kania S.A."/>
            <person name="Gerhold R.W."/>
            <person name="Richards J.E."/>
            <person name="Wolf T.M."/>
        </authorList>
    </citation>
    <scope>NUCLEOTIDE SEQUENCE</scope>
    <source>
        <strain evidence="2">MNPRO001-30</strain>
        <tissue evidence="2">Meninges</tissue>
    </source>
</reference>
<organism evidence="2 3">
    <name type="scientific">Parelaphostrongylus tenuis</name>
    <name type="common">Meningeal worm</name>
    <dbReference type="NCBI Taxonomy" id="148309"/>
    <lineage>
        <taxon>Eukaryota</taxon>
        <taxon>Metazoa</taxon>
        <taxon>Ecdysozoa</taxon>
        <taxon>Nematoda</taxon>
        <taxon>Chromadorea</taxon>
        <taxon>Rhabditida</taxon>
        <taxon>Rhabditina</taxon>
        <taxon>Rhabditomorpha</taxon>
        <taxon>Strongyloidea</taxon>
        <taxon>Metastrongylidae</taxon>
        <taxon>Parelaphostrongylus</taxon>
    </lineage>
</organism>
<proteinExistence type="predicted"/>
<dbReference type="AlphaFoldDB" id="A0AAD5R0S7"/>
<name>A0AAD5R0S7_PARTN</name>
<dbReference type="EMBL" id="JAHQIW010005871">
    <property type="protein sequence ID" value="KAJ1367359.1"/>
    <property type="molecule type" value="Genomic_DNA"/>
</dbReference>
<dbReference type="Proteomes" id="UP001196413">
    <property type="component" value="Unassembled WGS sequence"/>
</dbReference>
<protein>
    <submittedName>
        <fullName evidence="2">Uncharacterized protein</fullName>
    </submittedName>
</protein>
<comment type="caution">
    <text evidence="2">The sequence shown here is derived from an EMBL/GenBank/DDBJ whole genome shotgun (WGS) entry which is preliminary data.</text>
</comment>
<evidence type="ECO:0000313" key="2">
    <source>
        <dbReference type="EMBL" id="KAJ1367359.1"/>
    </source>
</evidence>
<evidence type="ECO:0000313" key="3">
    <source>
        <dbReference type="Proteomes" id="UP001196413"/>
    </source>
</evidence>
<evidence type="ECO:0000256" key="1">
    <source>
        <dbReference type="SAM" id="MobiDB-lite"/>
    </source>
</evidence>
<feature type="region of interest" description="Disordered" evidence="1">
    <location>
        <begin position="58"/>
        <end position="82"/>
    </location>
</feature>
<sequence length="82" mass="8885">MSNLRFLGLLVNAKVEQQRLAQQLAQPPSANEAEEVVSSIIASVDTPHNISPCPLAPRPSVPRPSCSQNNHDFVVGQDFHGQ</sequence>
<accession>A0AAD5R0S7</accession>